<dbReference type="GeneID" id="107485296"/>
<evidence type="ECO:0000313" key="13">
    <source>
        <dbReference type="RefSeq" id="XP_052116598.1"/>
    </source>
</evidence>
<evidence type="ECO:0000256" key="4">
    <source>
        <dbReference type="ARBA" id="ARBA00022722"/>
    </source>
</evidence>
<feature type="domain" description="Myb/SANT-like" evidence="9">
    <location>
        <begin position="305"/>
        <end position="393"/>
    </location>
</feature>
<dbReference type="GO" id="GO:0004518">
    <property type="term" value="F:nuclease activity"/>
    <property type="evidence" value="ECO:0007669"/>
    <property type="project" value="UniProtKB-KW"/>
</dbReference>
<feature type="domain" description="DDE Tnp4" evidence="10">
    <location>
        <begin position="177"/>
        <end position="267"/>
    </location>
</feature>
<dbReference type="PANTHER" id="PTHR22930:SF281">
    <property type="entry name" value="NUCLEASE"/>
    <property type="match status" value="1"/>
</dbReference>
<organism evidence="12 13">
    <name type="scientific">Arachis duranensis</name>
    <name type="common">Wild peanut</name>
    <dbReference type="NCBI Taxonomy" id="130453"/>
    <lineage>
        <taxon>Eukaryota</taxon>
        <taxon>Viridiplantae</taxon>
        <taxon>Streptophyta</taxon>
        <taxon>Embryophyta</taxon>
        <taxon>Tracheophyta</taxon>
        <taxon>Spermatophyta</taxon>
        <taxon>Magnoliopsida</taxon>
        <taxon>eudicotyledons</taxon>
        <taxon>Gunneridae</taxon>
        <taxon>Pentapetalae</taxon>
        <taxon>rosids</taxon>
        <taxon>fabids</taxon>
        <taxon>Fabales</taxon>
        <taxon>Fabaceae</taxon>
        <taxon>Papilionoideae</taxon>
        <taxon>50 kb inversion clade</taxon>
        <taxon>dalbergioids sensu lato</taxon>
        <taxon>Dalbergieae</taxon>
        <taxon>Pterocarpus clade</taxon>
        <taxon>Arachis</taxon>
    </lineage>
</organism>
<comment type="subcellular location">
    <subcellularLocation>
        <location evidence="2">Nucleus</location>
    </subcellularLocation>
</comment>
<dbReference type="GO" id="GO:0016787">
    <property type="term" value="F:hydrolase activity"/>
    <property type="evidence" value="ECO:0007669"/>
    <property type="project" value="UniProtKB-KW"/>
</dbReference>
<dbReference type="InterPro" id="IPR024752">
    <property type="entry name" value="Myb/SANT-like_dom"/>
</dbReference>
<keyword evidence="7" id="KW-0539">Nucleus</keyword>
<evidence type="ECO:0000256" key="3">
    <source>
        <dbReference type="ARBA" id="ARBA00006958"/>
    </source>
</evidence>
<dbReference type="Pfam" id="PF12776">
    <property type="entry name" value="Myb_DNA-bind_3"/>
    <property type="match status" value="1"/>
</dbReference>
<dbReference type="InterPro" id="IPR058353">
    <property type="entry name" value="DUF8040"/>
</dbReference>
<accession>A0A9C6WV47</accession>
<dbReference type="InterPro" id="IPR045249">
    <property type="entry name" value="HARBI1-like"/>
</dbReference>
<reference evidence="12" key="1">
    <citation type="journal article" date="2016" name="Nat. Genet.">
        <title>The genome sequences of Arachis duranensis and Arachis ipaensis, the diploid ancestors of cultivated peanut.</title>
        <authorList>
            <person name="Bertioli D.J."/>
            <person name="Cannon S.B."/>
            <person name="Froenicke L."/>
            <person name="Huang G."/>
            <person name="Farmer A.D."/>
            <person name="Cannon E.K."/>
            <person name="Liu X."/>
            <person name="Gao D."/>
            <person name="Clevenger J."/>
            <person name="Dash S."/>
            <person name="Ren L."/>
            <person name="Moretzsohn M.C."/>
            <person name="Shirasawa K."/>
            <person name="Huang W."/>
            <person name="Vidigal B."/>
            <person name="Abernathy B."/>
            <person name="Chu Y."/>
            <person name="Niederhuth C.E."/>
            <person name="Umale P."/>
            <person name="Araujo A.C."/>
            <person name="Kozik A."/>
            <person name="Kim K.D."/>
            <person name="Burow M.D."/>
            <person name="Varshney R.K."/>
            <person name="Wang X."/>
            <person name="Zhang X."/>
            <person name="Barkley N."/>
            <person name="Guimaraes P.M."/>
            <person name="Isobe S."/>
            <person name="Guo B."/>
            <person name="Liao B."/>
            <person name="Stalker H.T."/>
            <person name="Schmitz R.J."/>
            <person name="Scheffler B.E."/>
            <person name="Leal-Bertioli S.C."/>
            <person name="Xun X."/>
            <person name="Jackson S.A."/>
            <person name="Michelmore R."/>
            <person name="Ozias-Akins P."/>
        </authorList>
    </citation>
    <scope>NUCLEOTIDE SEQUENCE [LARGE SCALE GENOMIC DNA]</scope>
    <source>
        <strain evidence="12">cv. V14167</strain>
    </source>
</reference>
<comment type="similarity">
    <text evidence="3">Belongs to the HARBI1 family.</text>
</comment>
<dbReference type="Pfam" id="PF13359">
    <property type="entry name" value="DDE_Tnp_4"/>
    <property type="match status" value="1"/>
</dbReference>
<reference evidence="13" key="2">
    <citation type="submission" date="2025-08" db="UniProtKB">
        <authorList>
            <consortium name="RefSeq"/>
        </authorList>
    </citation>
    <scope>IDENTIFICATION</scope>
    <source>
        <tissue evidence="13">Whole plant</tissue>
    </source>
</reference>
<evidence type="ECO:0000256" key="5">
    <source>
        <dbReference type="ARBA" id="ARBA00022723"/>
    </source>
</evidence>
<evidence type="ECO:0000259" key="10">
    <source>
        <dbReference type="Pfam" id="PF13359"/>
    </source>
</evidence>
<evidence type="ECO:0000256" key="8">
    <source>
        <dbReference type="SAM" id="MobiDB-lite"/>
    </source>
</evidence>
<dbReference type="PANTHER" id="PTHR22930">
    <property type="match status" value="1"/>
</dbReference>
<dbReference type="GO" id="GO:0046872">
    <property type="term" value="F:metal ion binding"/>
    <property type="evidence" value="ECO:0007669"/>
    <property type="project" value="UniProtKB-KW"/>
</dbReference>
<evidence type="ECO:0000256" key="7">
    <source>
        <dbReference type="ARBA" id="ARBA00023242"/>
    </source>
</evidence>
<evidence type="ECO:0000259" key="9">
    <source>
        <dbReference type="Pfam" id="PF12776"/>
    </source>
</evidence>
<keyword evidence="12" id="KW-1185">Reference proteome</keyword>
<evidence type="ECO:0000313" key="12">
    <source>
        <dbReference type="Proteomes" id="UP000515211"/>
    </source>
</evidence>
<dbReference type="AlphaFoldDB" id="A0A9C6WV47"/>
<feature type="domain" description="DUF8040" evidence="11">
    <location>
        <begin position="63"/>
        <end position="145"/>
    </location>
</feature>
<dbReference type="GO" id="GO:0005634">
    <property type="term" value="C:nucleus"/>
    <property type="evidence" value="ECO:0007669"/>
    <property type="project" value="UniProtKB-SubCell"/>
</dbReference>
<dbReference type="InterPro" id="IPR027806">
    <property type="entry name" value="HARBI1_dom"/>
</dbReference>
<comment type="cofactor">
    <cofactor evidence="1">
        <name>a divalent metal cation</name>
        <dbReference type="ChEBI" id="CHEBI:60240"/>
    </cofactor>
</comment>
<protein>
    <submittedName>
        <fullName evidence="13">Uncharacterized protein LOC107485296</fullName>
    </submittedName>
</protein>
<keyword evidence="5" id="KW-0479">Metal-binding</keyword>
<evidence type="ECO:0000256" key="6">
    <source>
        <dbReference type="ARBA" id="ARBA00022801"/>
    </source>
</evidence>
<dbReference type="Proteomes" id="UP000515211">
    <property type="component" value="Chromosome 4"/>
</dbReference>
<sequence>MERSEIIKRCVSFYEEMRSNHEERMLFFVLTLFVYFRDRTTGQLSLGGRMNSRIRREALERIVGEGDRICIWELRMNTNAFANLCELLQVQGGLTEDGHVSLPEQVATFLIILAHHKKNRSLQVRFCRSGETVSKYFNKVLKSVIRIQGMLFTKDTPVAEDCVDPTWRRFKGCLGALDGTYIEVTVPESEKARYRTRKGKICTNVLGVCNREMGFVYVLSGWEGSASDSRVLRDAIIRRNSLKIPHGNYYLVDAGYTNGSGFLAPKSMEMDPEEEGSILDEFTPDGDEEQDGLIDVQEMENKRVWRDEETLAFVGFMEEFVVDGQRADCGQFKPETFEKLALKMLEAFPGCTLTVKHCKNKHKRLKEKYQYAADMLACSGFGWNNEKQCVEVDSKDVLDAWLKAHPTKFYSPGKPFPLFHRLEGIFGKDRATGVAAVSGFDAEEQVNEETDDTAAGFDQSEMSPPPDQDEVAAMQRQASHSEVGASVGSTRQCGRKRKQVDISSPPPYLPPPTVLSLHRRILLCCVLKFVYPPRSFNLSSPFSDLRRLCIAVATRPDLSSLPSIPHDTESQYRPTLSTQQMIIKMINLIVVMMVVDSGSCRYNGVIGEDKFVILINLYILVYC</sequence>
<feature type="region of interest" description="Disordered" evidence="8">
    <location>
        <begin position="481"/>
        <end position="505"/>
    </location>
</feature>
<proteinExistence type="inferred from homology"/>
<dbReference type="RefSeq" id="XP_052116598.1">
    <property type="nucleotide sequence ID" value="XM_052260638.1"/>
</dbReference>
<feature type="region of interest" description="Disordered" evidence="8">
    <location>
        <begin position="444"/>
        <end position="468"/>
    </location>
</feature>
<keyword evidence="4" id="KW-0540">Nuclease</keyword>
<evidence type="ECO:0000256" key="1">
    <source>
        <dbReference type="ARBA" id="ARBA00001968"/>
    </source>
</evidence>
<keyword evidence="6" id="KW-0378">Hydrolase</keyword>
<evidence type="ECO:0000256" key="2">
    <source>
        <dbReference type="ARBA" id="ARBA00004123"/>
    </source>
</evidence>
<dbReference type="Pfam" id="PF26138">
    <property type="entry name" value="DUF8040"/>
    <property type="match status" value="1"/>
</dbReference>
<evidence type="ECO:0000259" key="11">
    <source>
        <dbReference type="Pfam" id="PF26138"/>
    </source>
</evidence>
<name>A0A9C6WV47_ARADU</name>
<gene>
    <name evidence="13" type="primary">LOC107485296</name>
</gene>
<dbReference type="KEGG" id="adu:107485296"/>